<evidence type="ECO:0000256" key="2">
    <source>
        <dbReference type="ARBA" id="ARBA00022801"/>
    </source>
</evidence>
<name>A0ABQ9XIH8_9EUKA</name>
<keyword evidence="7" id="KW-1185">Reference proteome</keyword>
<dbReference type="EC" id="3.1.3.16" evidence="4"/>
<keyword evidence="2 4" id="KW-0378">Hydrolase</keyword>
<comment type="similarity">
    <text evidence="4">Belongs to the PPP phosphatase family.</text>
</comment>
<dbReference type="Gene3D" id="3.60.21.10">
    <property type="match status" value="1"/>
</dbReference>
<dbReference type="InterPro" id="IPR047129">
    <property type="entry name" value="PPA2-like"/>
</dbReference>
<proteinExistence type="inferred from homology"/>
<comment type="catalytic activity">
    <reaction evidence="4">
        <text>O-phospho-L-threonyl-[protein] + H2O = L-threonyl-[protein] + phosphate</text>
        <dbReference type="Rhea" id="RHEA:47004"/>
        <dbReference type="Rhea" id="RHEA-COMP:11060"/>
        <dbReference type="Rhea" id="RHEA-COMP:11605"/>
        <dbReference type="ChEBI" id="CHEBI:15377"/>
        <dbReference type="ChEBI" id="CHEBI:30013"/>
        <dbReference type="ChEBI" id="CHEBI:43474"/>
        <dbReference type="ChEBI" id="CHEBI:61977"/>
        <dbReference type="EC" id="3.1.3.16"/>
    </reaction>
</comment>
<protein>
    <recommendedName>
        <fullName evidence="4">Serine/threonine-protein phosphatase</fullName>
        <ecNumber evidence="4">3.1.3.16</ecNumber>
    </recommendedName>
</protein>
<dbReference type="GO" id="GO:0004722">
    <property type="term" value="F:protein serine/threonine phosphatase activity"/>
    <property type="evidence" value="ECO:0007669"/>
    <property type="project" value="UniProtKB-EC"/>
</dbReference>
<evidence type="ECO:0000313" key="6">
    <source>
        <dbReference type="EMBL" id="KAK2951841.1"/>
    </source>
</evidence>
<dbReference type="Proteomes" id="UP001281761">
    <property type="component" value="Unassembled WGS sequence"/>
</dbReference>
<dbReference type="EMBL" id="JARBJD010000112">
    <property type="protein sequence ID" value="KAK2951841.1"/>
    <property type="molecule type" value="Genomic_DNA"/>
</dbReference>
<gene>
    <name evidence="6" type="ORF">BLNAU_13211</name>
</gene>
<keyword evidence="1" id="KW-0479">Metal-binding</keyword>
<evidence type="ECO:0000256" key="1">
    <source>
        <dbReference type="ARBA" id="ARBA00022723"/>
    </source>
</evidence>
<evidence type="ECO:0000313" key="7">
    <source>
        <dbReference type="Proteomes" id="UP001281761"/>
    </source>
</evidence>
<evidence type="ECO:0000256" key="3">
    <source>
        <dbReference type="ARBA" id="ARBA00023211"/>
    </source>
</evidence>
<keyword evidence="3" id="KW-0464">Manganese</keyword>
<feature type="domain" description="Serine/threonine specific protein phosphatases" evidence="5">
    <location>
        <begin position="110"/>
        <end position="115"/>
    </location>
</feature>
<comment type="caution">
    <text evidence="6">The sequence shown here is derived from an EMBL/GenBank/DDBJ whole genome shotgun (WGS) entry which is preliminary data.</text>
</comment>
<organism evidence="6 7">
    <name type="scientific">Blattamonas nauphoetae</name>
    <dbReference type="NCBI Taxonomy" id="2049346"/>
    <lineage>
        <taxon>Eukaryota</taxon>
        <taxon>Metamonada</taxon>
        <taxon>Preaxostyla</taxon>
        <taxon>Oxymonadida</taxon>
        <taxon>Blattamonas</taxon>
    </lineage>
</organism>
<dbReference type="Pfam" id="PF00149">
    <property type="entry name" value="Metallophos"/>
    <property type="match status" value="1"/>
</dbReference>
<evidence type="ECO:0000259" key="5">
    <source>
        <dbReference type="PROSITE" id="PS00125"/>
    </source>
</evidence>
<dbReference type="InterPro" id="IPR029052">
    <property type="entry name" value="Metallo-depent_PP-like"/>
</dbReference>
<dbReference type="SMART" id="SM00156">
    <property type="entry name" value="PP2Ac"/>
    <property type="match status" value="1"/>
</dbReference>
<reference evidence="6 7" key="1">
    <citation type="journal article" date="2022" name="bioRxiv">
        <title>Genomics of Preaxostyla Flagellates Illuminates Evolutionary Transitions and the Path Towards Mitochondrial Loss.</title>
        <authorList>
            <person name="Novak L.V.F."/>
            <person name="Treitli S.C."/>
            <person name="Pyrih J."/>
            <person name="Halakuc P."/>
            <person name="Pipaliya S.V."/>
            <person name="Vacek V."/>
            <person name="Brzon O."/>
            <person name="Soukal P."/>
            <person name="Eme L."/>
            <person name="Dacks J.B."/>
            <person name="Karnkowska A."/>
            <person name="Elias M."/>
            <person name="Hampl V."/>
        </authorList>
    </citation>
    <scope>NUCLEOTIDE SEQUENCE [LARGE SCALE GENOMIC DNA]</scope>
    <source>
        <strain evidence="6">NAU3</strain>
        <tissue evidence="6">Gut</tissue>
    </source>
</reference>
<dbReference type="SUPFAM" id="SSF56300">
    <property type="entry name" value="Metallo-dependent phosphatases"/>
    <property type="match status" value="1"/>
</dbReference>
<evidence type="ECO:0000256" key="4">
    <source>
        <dbReference type="RuleBase" id="RU004273"/>
    </source>
</evidence>
<dbReference type="PANTHER" id="PTHR45619">
    <property type="entry name" value="SERINE/THREONINE-PROTEIN PHOSPHATASE PP2A-RELATED"/>
    <property type="match status" value="1"/>
</dbReference>
<accession>A0ABQ9XIH8</accession>
<sequence length="299" mass="33732">MATKHLDQCIESLMNFKMLSERDMKHIVQKGIEIVSKEPNVVPVPAPCTVVGDIHGQLHDLMELFEICGKPPDTNYVFMGDYVDRGYFSVETVTLAICLKIRYPQRITLLRGNHESRQITQIYGFYEEAVKKYGSVDVWTLLTDFFDNLPLSALIENSILCVHGGISPAVRSVDSIRELERIQEIPQGGTMSDLLWSDPEERQDFGTSPRGAGWVFGGDKSEEFLNNNKLTLLLRAHQLMENGFGEHHNKHVYTLFSAPNYCYRCCNLGAVMEISENLDHKIIQFTAAPGRGSLPPARP</sequence>
<dbReference type="InterPro" id="IPR004843">
    <property type="entry name" value="Calcineurin-like_PHP"/>
</dbReference>
<dbReference type="PROSITE" id="PS00125">
    <property type="entry name" value="SER_THR_PHOSPHATASE"/>
    <property type="match status" value="1"/>
</dbReference>
<dbReference type="InterPro" id="IPR006186">
    <property type="entry name" value="Ser/Thr-sp_prot-phosphatase"/>
</dbReference>
<dbReference type="PRINTS" id="PR00114">
    <property type="entry name" value="STPHPHTASE"/>
</dbReference>